<protein>
    <submittedName>
        <fullName evidence="3">Thioredoxin domain-containing protein</fullName>
    </submittedName>
</protein>
<sequence length="225" mass="23209">MAAAGNKTNWFAVWVSAAVVVVLVGVGALVWWMNSAATSPAAAPTGSSIEADTGAIVVGDGPDEVEIWMDFYCPHCQDFEDLYGPTISELVESDAITLRVQPVALSGLNAASGTRFSERAASAMYCVAEESGQAAYDFMTAVFATHPTGEGLTNDELAQFAADAGAPDAAECIADEEYGAFALSQAQKLPKNAEGAAGTPSLVVNGEYVTITGDVAADLTSRLGQ</sequence>
<keyword evidence="1" id="KW-0812">Transmembrane</keyword>
<evidence type="ECO:0000256" key="1">
    <source>
        <dbReference type="SAM" id="Phobius"/>
    </source>
</evidence>
<dbReference type="SUPFAM" id="SSF52833">
    <property type="entry name" value="Thioredoxin-like"/>
    <property type="match status" value="1"/>
</dbReference>
<proteinExistence type="predicted"/>
<feature type="transmembrane region" description="Helical" evidence="1">
    <location>
        <begin position="12"/>
        <end position="33"/>
    </location>
</feature>
<reference evidence="3 4" key="1">
    <citation type="submission" date="2020-08" db="EMBL/GenBank/DDBJ databases">
        <title>A Genomic Blueprint of the Chicken Gut Microbiome.</title>
        <authorList>
            <person name="Gilroy R."/>
            <person name="Ravi A."/>
            <person name="Getino M."/>
            <person name="Pursley I."/>
            <person name="Horton D.L."/>
            <person name="Alikhan N.-F."/>
            <person name="Baker D."/>
            <person name="Gharbi K."/>
            <person name="Hall N."/>
            <person name="Watson M."/>
            <person name="Adriaenssens E.M."/>
            <person name="Foster-Nyarko E."/>
            <person name="Jarju S."/>
            <person name="Secka A."/>
            <person name="Antonio M."/>
            <person name="Oren A."/>
            <person name="Chaudhuri R."/>
            <person name="La Ragione R.M."/>
            <person name="Hildebrand F."/>
            <person name="Pallen M.J."/>
        </authorList>
    </citation>
    <scope>NUCLEOTIDE SEQUENCE [LARGE SCALE GENOMIC DNA]</scope>
    <source>
        <strain evidence="3 4">Sa4CUA7</strain>
    </source>
</reference>
<keyword evidence="1" id="KW-0472">Membrane</keyword>
<evidence type="ECO:0000313" key="3">
    <source>
        <dbReference type="EMBL" id="MBD7958292.1"/>
    </source>
</evidence>
<organism evidence="3 4">
    <name type="scientific">Microbacterium pullorum</name>
    <dbReference type="NCBI Taxonomy" id="2762236"/>
    <lineage>
        <taxon>Bacteria</taxon>
        <taxon>Bacillati</taxon>
        <taxon>Actinomycetota</taxon>
        <taxon>Actinomycetes</taxon>
        <taxon>Micrococcales</taxon>
        <taxon>Microbacteriaceae</taxon>
        <taxon>Microbacterium</taxon>
    </lineage>
</organism>
<dbReference type="InterPro" id="IPR012336">
    <property type="entry name" value="Thioredoxin-like_fold"/>
</dbReference>
<accession>A0ABR8S482</accession>
<name>A0ABR8S482_9MICO</name>
<feature type="domain" description="Thioredoxin-like fold" evidence="2">
    <location>
        <begin position="61"/>
        <end position="210"/>
    </location>
</feature>
<keyword evidence="1" id="KW-1133">Transmembrane helix</keyword>
<dbReference type="Gene3D" id="3.40.30.10">
    <property type="entry name" value="Glutaredoxin"/>
    <property type="match status" value="1"/>
</dbReference>
<dbReference type="RefSeq" id="WP_191719480.1">
    <property type="nucleotide sequence ID" value="NZ_JACSQP010000006.1"/>
</dbReference>
<gene>
    <name evidence="3" type="ORF">H9651_11625</name>
</gene>
<dbReference type="Pfam" id="PF13462">
    <property type="entry name" value="Thioredoxin_4"/>
    <property type="match status" value="1"/>
</dbReference>
<dbReference type="Proteomes" id="UP000648352">
    <property type="component" value="Unassembled WGS sequence"/>
</dbReference>
<dbReference type="EMBL" id="JACSQP010000006">
    <property type="protein sequence ID" value="MBD7958292.1"/>
    <property type="molecule type" value="Genomic_DNA"/>
</dbReference>
<keyword evidence="4" id="KW-1185">Reference proteome</keyword>
<evidence type="ECO:0000259" key="2">
    <source>
        <dbReference type="Pfam" id="PF13462"/>
    </source>
</evidence>
<evidence type="ECO:0000313" key="4">
    <source>
        <dbReference type="Proteomes" id="UP000648352"/>
    </source>
</evidence>
<dbReference type="InterPro" id="IPR036249">
    <property type="entry name" value="Thioredoxin-like_sf"/>
</dbReference>
<comment type="caution">
    <text evidence="3">The sequence shown here is derived from an EMBL/GenBank/DDBJ whole genome shotgun (WGS) entry which is preliminary data.</text>
</comment>